<feature type="compositionally biased region" description="Basic residues" evidence="6">
    <location>
        <begin position="314"/>
        <end position="324"/>
    </location>
</feature>
<dbReference type="InterPro" id="IPR036875">
    <property type="entry name" value="Znf_CCHC_sf"/>
</dbReference>
<organism evidence="8 9">
    <name type="scientific">Klebsormidium nitens</name>
    <name type="common">Green alga</name>
    <name type="synonym">Ulothrix nitens</name>
    <dbReference type="NCBI Taxonomy" id="105231"/>
    <lineage>
        <taxon>Eukaryota</taxon>
        <taxon>Viridiplantae</taxon>
        <taxon>Streptophyta</taxon>
        <taxon>Klebsormidiophyceae</taxon>
        <taxon>Klebsormidiales</taxon>
        <taxon>Klebsormidiaceae</taxon>
        <taxon>Klebsormidium</taxon>
    </lineage>
</organism>
<dbReference type="EMBL" id="DF237314">
    <property type="protein sequence ID" value="GAQ87619.1"/>
    <property type="molecule type" value="Genomic_DNA"/>
</dbReference>
<feature type="region of interest" description="Disordered" evidence="6">
    <location>
        <begin position="196"/>
        <end position="217"/>
    </location>
</feature>
<keyword evidence="3 5" id="KW-0863">Zinc-finger</keyword>
<dbReference type="OMA" id="NKNDETM"/>
<evidence type="ECO:0000259" key="7">
    <source>
        <dbReference type="PROSITE" id="PS50158"/>
    </source>
</evidence>
<dbReference type="SMART" id="SM00343">
    <property type="entry name" value="ZnF_C2HC"/>
    <property type="match status" value="5"/>
</dbReference>
<reference evidence="8 9" key="1">
    <citation type="journal article" date="2014" name="Nat. Commun.">
        <title>Klebsormidium flaccidum genome reveals primary factors for plant terrestrial adaptation.</title>
        <authorList>
            <person name="Hori K."/>
            <person name="Maruyama F."/>
            <person name="Fujisawa T."/>
            <person name="Togashi T."/>
            <person name="Yamamoto N."/>
            <person name="Seo M."/>
            <person name="Sato S."/>
            <person name="Yamada T."/>
            <person name="Mori H."/>
            <person name="Tajima N."/>
            <person name="Moriyama T."/>
            <person name="Ikeuchi M."/>
            <person name="Watanabe M."/>
            <person name="Wada H."/>
            <person name="Kobayashi K."/>
            <person name="Saito M."/>
            <person name="Masuda T."/>
            <person name="Sasaki-Sekimoto Y."/>
            <person name="Mashiguchi K."/>
            <person name="Awai K."/>
            <person name="Shimojima M."/>
            <person name="Masuda S."/>
            <person name="Iwai M."/>
            <person name="Nobusawa T."/>
            <person name="Narise T."/>
            <person name="Kondo S."/>
            <person name="Saito H."/>
            <person name="Sato R."/>
            <person name="Murakawa M."/>
            <person name="Ihara Y."/>
            <person name="Oshima-Yamada Y."/>
            <person name="Ohtaka K."/>
            <person name="Satoh M."/>
            <person name="Sonobe K."/>
            <person name="Ishii M."/>
            <person name="Ohtani R."/>
            <person name="Kanamori-Sato M."/>
            <person name="Honoki R."/>
            <person name="Miyazaki D."/>
            <person name="Mochizuki H."/>
            <person name="Umetsu J."/>
            <person name="Higashi K."/>
            <person name="Shibata D."/>
            <person name="Kamiya Y."/>
            <person name="Sato N."/>
            <person name="Nakamura Y."/>
            <person name="Tabata S."/>
            <person name="Ida S."/>
            <person name="Kurokawa K."/>
            <person name="Ohta H."/>
        </authorList>
    </citation>
    <scope>NUCLEOTIDE SEQUENCE [LARGE SCALE GENOMIC DNA]</scope>
    <source>
        <strain evidence="8 9">NIES-2285</strain>
    </source>
</reference>
<dbReference type="GO" id="GO:0008270">
    <property type="term" value="F:zinc ion binding"/>
    <property type="evidence" value="ECO:0007669"/>
    <property type="project" value="UniProtKB-KW"/>
</dbReference>
<feature type="region of interest" description="Disordered" evidence="6">
    <location>
        <begin position="231"/>
        <end position="324"/>
    </location>
</feature>
<name>A0A1Y1IDV8_KLENI</name>
<feature type="domain" description="CCHC-type" evidence="7">
    <location>
        <begin position="72"/>
        <end position="87"/>
    </location>
</feature>
<keyword evidence="9" id="KW-1185">Reference proteome</keyword>
<evidence type="ECO:0000256" key="2">
    <source>
        <dbReference type="ARBA" id="ARBA00022737"/>
    </source>
</evidence>
<dbReference type="PANTHER" id="PTHR47798:SF2">
    <property type="entry name" value="CCHC-TYPE DOMAIN-CONTAINING PROTEIN"/>
    <property type="match status" value="1"/>
</dbReference>
<keyword evidence="1" id="KW-0479">Metal-binding</keyword>
<feature type="compositionally biased region" description="Basic residues" evidence="6">
    <location>
        <begin position="280"/>
        <end position="296"/>
    </location>
</feature>
<evidence type="ECO:0000313" key="9">
    <source>
        <dbReference type="Proteomes" id="UP000054558"/>
    </source>
</evidence>
<feature type="region of interest" description="Disordered" evidence="6">
    <location>
        <begin position="1"/>
        <end position="62"/>
    </location>
</feature>
<sequence length="324" mass="35427">MGNKRQRLARKKFRDENPVPEEVKPAAADGEELKPTNKKLKLERWKKRMEKERAREEKLAAKKRSEKPVGSCWACGEDGHRSSDCPSNNRHKICLGCRGRGHTLKTCPNATGAERGSEGPSKGATKFCYNCGEEGHNLSGCKKPIKDGGTQFATCFVCKQKGHISAACPQNEHGIYPKGGSCKHCQSVRHLAKDCPEKAPKSTVYGRNTPAPPAAGLSAKKTVFASGDDLEDDFTGLETPAKAINWGSDDEAREGDAGEDPDSKRDDEVVFEALGESKNVTRKRHSVGSESKKKRKASEDEDDRAMPQSAPAKMTKKKAKTVTF</sequence>
<feature type="compositionally biased region" description="Basic residues" evidence="6">
    <location>
        <begin position="1"/>
        <end position="12"/>
    </location>
</feature>
<evidence type="ECO:0000256" key="3">
    <source>
        <dbReference type="ARBA" id="ARBA00022771"/>
    </source>
</evidence>
<dbReference type="PANTHER" id="PTHR47798">
    <property type="entry name" value="OS04G0555800 PROTEIN"/>
    <property type="match status" value="1"/>
</dbReference>
<gene>
    <name evidence="8" type="ORF">KFL_003650100</name>
</gene>
<evidence type="ECO:0000256" key="4">
    <source>
        <dbReference type="ARBA" id="ARBA00022833"/>
    </source>
</evidence>
<dbReference type="GO" id="GO:0003676">
    <property type="term" value="F:nucleic acid binding"/>
    <property type="evidence" value="ECO:0007669"/>
    <property type="project" value="InterPro"/>
</dbReference>
<evidence type="ECO:0000256" key="1">
    <source>
        <dbReference type="ARBA" id="ARBA00022723"/>
    </source>
</evidence>
<feature type="compositionally biased region" description="Basic and acidic residues" evidence="6">
    <location>
        <begin position="31"/>
        <end position="60"/>
    </location>
</feature>
<accession>A0A1Y1IDV8</accession>
<dbReference type="Gene3D" id="4.10.60.10">
    <property type="entry name" value="Zinc finger, CCHC-type"/>
    <property type="match status" value="2"/>
</dbReference>
<dbReference type="STRING" id="105231.A0A1Y1IDV8"/>
<dbReference type="PROSITE" id="PS50158">
    <property type="entry name" value="ZF_CCHC"/>
    <property type="match status" value="3"/>
</dbReference>
<dbReference type="OrthoDB" id="3863715at2759"/>
<feature type="domain" description="CCHC-type" evidence="7">
    <location>
        <begin position="128"/>
        <end position="143"/>
    </location>
</feature>
<dbReference type="SUPFAM" id="SSF57756">
    <property type="entry name" value="Retrovirus zinc finger-like domains"/>
    <property type="match status" value="2"/>
</dbReference>
<dbReference type="Proteomes" id="UP000054558">
    <property type="component" value="Unassembled WGS sequence"/>
</dbReference>
<evidence type="ECO:0000313" key="8">
    <source>
        <dbReference type="EMBL" id="GAQ87619.1"/>
    </source>
</evidence>
<dbReference type="FunFam" id="4.10.60.10:FF:000091">
    <property type="entry name" value="Zinc finger CCHC-type-containing 9"/>
    <property type="match status" value="1"/>
</dbReference>
<keyword evidence="2" id="KW-0677">Repeat</keyword>
<feature type="compositionally biased region" description="Basic and acidic residues" evidence="6">
    <location>
        <begin position="13"/>
        <end position="24"/>
    </location>
</feature>
<feature type="domain" description="CCHC-type" evidence="7">
    <location>
        <begin position="155"/>
        <end position="170"/>
    </location>
</feature>
<dbReference type="InterPro" id="IPR001878">
    <property type="entry name" value="Znf_CCHC"/>
</dbReference>
<dbReference type="Pfam" id="PF00098">
    <property type="entry name" value="zf-CCHC"/>
    <property type="match status" value="2"/>
</dbReference>
<evidence type="ECO:0000256" key="5">
    <source>
        <dbReference type="PROSITE-ProRule" id="PRU00047"/>
    </source>
</evidence>
<evidence type="ECO:0000256" key="6">
    <source>
        <dbReference type="SAM" id="MobiDB-lite"/>
    </source>
</evidence>
<feature type="compositionally biased region" description="Acidic residues" evidence="6">
    <location>
        <begin position="248"/>
        <end position="260"/>
    </location>
</feature>
<dbReference type="AlphaFoldDB" id="A0A1Y1IDV8"/>
<protein>
    <recommendedName>
        <fullName evidence="7">CCHC-type domain-containing protein</fullName>
    </recommendedName>
</protein>
<keyword evidence="4" id="KW-0862">Zinc</keyword>
<proteinExistence type="predicted"/>